<evidence type="ECO:0000256" key="10">
    <source>
        <dbReference type="ARBA" id="ARBA00022842"/>
    </source>
</evidence>
<dbReference type="EMBL" id="OX459126">
    <property type="protein sequence ID" value="CAI9118807.1"/>
    <property type="molecule type" value="Genomic_DNA"/>
</dbReference>
<dbReference type="GO" id="GO:0046872">
    <property type="term" value="F:metal ion binding"/>
    <property type="evidence" value="ECO:0007669"/>
    <property type="project" value="UniProtKB-KW"/>
</dbReference>
<feature type="domain" description="AIG1-type G" evidence="18">
    <location>
        <begin position="778"/>
        <end position="1025"/>
    </location>
</feature>
<dbReference type="InterPro" id="IPR024283">
    <property type="entry name" value="TOC159_MAD"/>
</dbReference>
<evidence type="ECO:0000256" key="15">
    <source>
        <dbReference type="ARBA" id="ARBA00023766"/>
    </source>
</evidence>
<evidence type="ECO:0000256" key="12">
    <source>
        <dbReference type="ARBA" id="ARBA00022989"/>
    </source>
</evidence>
<dbReference type="PANTHER" id="PTHR10903:SF120">
    <property type="entry name" value="TRANSLOCASE OF CHLOROPLAST 159, CHLOROPLASTIC"/>
    <property type="match status" value="1"/>
</dbReference>
<feature type="compositionally biased region" description="Low complexity" evidence="17">
    <location>
        <begin position="52"/>
        <end position="67"/>
    </location>
</feature>
<dbReference type="Pfam" id="PF11886">
    <property type="entry name" value="TOC159_MAD"/>
    <property type="match status" value="1"/>
</dbReference>
<protein>
    <submittedName>
        <fullName evidence="19">OLC1v1020423C1</fullName>
    </submittedName>
</protein>
<feature type="region of interest" description="Disordered" evidence="17">
    <location>
        <begin position="49"/>
        <end position="84"/>
    </location>
</feature>
<evidence type="ECO:0000313" key="20">
    <source>
        <dbReference type="Proteomes" id="UP001161247"/>
    </source>
</evidence>
<proteinExistence type="inferred from homology"/>
<evidence type="ECO:0000259" key="18">
    <source>
        <dbReference type="PROSITE" id="PS51720"/>
    </source>
</evidence>
<evidence type="ECO:0000256" key="5">
    <source>
        <dbReference type="ARBA" id="ARBA00022692"/>
    </source>
</evidence>
<evidence type="ECO:0000256" key="1">
    <source>
        <dbReference type="ARBA" id="ARBA00001946"/>
    </source>
</evidence>
<keyword evidence="8" id="KW-0378">Hydrolase</keyword>
<dbReference type="SUPFAM" id="SSF52540">
    <property type="entry name" value="P-loop containing nucleoside triphosphate hydrolases"/>
    <property type="match status" value="1"/>
</dbReference>
<evidence type="ECO:0000256" key="4">
    <source>
        <dbReference type="ARBA" id="ARBA00022640"/>
    </source>
</evidence>
<comment type="similarity">
    <text evidence="16">Belongs to the TRAFAC class TrmE-Era-EngA-EngB-Septin-like GTPase superfamily. AIG1/Toc34/Toc159-like paraseptin GTPase family. TOC159 subfamily.</text>
</comment>
<accession>A0AAV1EGC0</accession>
<keyword evidence="7" id="KW-0547">Nucleotide-binding</keyword>
<organism evidence="19 20">
    <name type="scientific">Oldenlandia corymbosa var. corymbosa</name>
    <dbReference type="NCBI Taxonomy" id="529605"/>
    <lineage>
        <taxon>Eukaryota</taxon>
        <taxon>Viridiplantae</taxon>
        <taxon>Streptophyta</taxon>
        <taxon>Embryophyta</taxon>
        <taxon>Tracheophyta</taxon>
        <taxon>Spermatophyta</taxon>
        <taxon>Magnoliopsida</taxon>
        <taxon>eudicotyledons</taxon>
        <taxon>Gunneridae</taxon>
        <taxon>Pentapetalae</taxon>
        <taxon>asterids</taxon>
        <taxon>lamiids</taxon>
        <taxon>Gentianales</taxon>
        <taxon>Rubiaceae</taxon>
        <taxon>Rubioideae</taxon>
        <taxon>Spermacoceae</taxon>
        <taxon>Hedyotis-Oldenlandia complex</taxon>
        <taxon>Oldenlandia</taxon>
    </lineage>
</organism>
<evidence type="ECO:0000256" key="7">
    <source>
        <dbReference type="ARBA" id="ARBA00022741"/>
    </source>
</evidence>
<keyword evidence="11" id="KW-0653">Protein transport</keyword>
<dbReference type="GO" id="GO:0009707">
    <property type="term" value="C:chloroplast outer membrane"/>
    <property type="evidence" value="ECO:0007669"/>
    <property type="project" value="UniProtKB-SubCell"/>
</dbReference>
<dbReference type="InterPro" id="IPR027417">
    <property type="entry name" value="P-loop_NTPase"/>
</dbReference>
<evidence type="ECO:0000256" key="17">
    <source>
        <dbReference type="SAM" id="MobiDB-lite"/>
    </source>
</evidence>
<feature type="region of interest" description="Disordered" evidence="17">
    <location>
        <begin position="680"/>
        <end position="707"/>
    </location>
</feature>
<dbReference type="InterPro" id="IPR045058">
    <property type="entry name" value="GIMA/IAN/Toc"/>
</dbReference>
<keyword evidence="9" id="KW-1002">Plastid outer membrane</keyword>
<dbReference type="AlphaFoldDB" id="A0AAV1EGC0"/>
<evidence type="ECO:0000256" key="14">
    <source>
        <dbReference type="ARBA" id="ARBA00023136"/>
    </source>
</evidence>
<evidence type="ECO:0000256" key="8">
    <source>
        <dbReference type="ARBA" id="ARBA00022801"/>
    </source>
</evidence>
<evidence type="ECO:0000256" key="13">
    <source>
        <dbReference type="ARBA" id="ARBA00023134"/>
    </source>
</evidence>
<keyword evidence="20" id="KW-1185">Reference proteome</keyword>
<dbReference type="GO" id="GO:0045036">
    <property type="term" value="P:protein targeting to chloroplast"/>
    <property type="evidence" value="ECO:0007669"/>
    <property type="project" value="TreeGrafter"/>
</dbReference>
<dbReference type="Gene3D" id="3.40.50.300">
    <property type="entry name" value="P-loop containing nucleotide triphosphate hydrolases"/>
    <property type="match status" value="1"/>
</dbReference>
<feature type="region of interest" description="Disordered" evidence="17">
    <location>
        <begin position="157"/>
        <end position="216"/>
    </location>
</feature>
<sequence>MLMGSKLHGVPVSATEAAPPTSPKVLSVSSTSATLSGIRAPLTIDDSDFEYDSFSSNESDSGIESDGFLSGEDGSETAAPDGDSKILQETQFVKEHVVSRLPSLKNPLVEINKVSSFKRSFEDSRPFLADPGIKTIGENVLGTSLKEAENKNAILDRKPSVNSKGSPFMNRQKVGIPIAKVSGDTDEDDDFDSNESEEDEPFLGTARVPSSGNAKRLRGNVPKVRILDVGGGDDRTSVYDSGSEGEMVGGGNGLLNSDFEEKQITDDLKAAELVEDKGIGAEEARSAESCDGIREVNANATEDIVGYHKDENSSDSTGCGAEEIQILSLSETNSVKDVVCVALEGEGTEVQEENCLEEAAMDYGNCGDENKIEEGRASQSCAFDGVEDFRSDTEQVTNQKMDTGDNGGSKLLESMDSSIEENEMQSMVNVEMSELQVVQEPTSVMNAHSVDVTFGERSGDVEEVSLDHGKPADEIINHDGTVSELFVLDDDEALKSEIVTVETCYTDAPKYIESTVSSPRESEIQLMNKVNISNFKDLQEPGYVMNGHPVDVTFGETYHDVEEASMDYRTCEGEEITDSEIVYWPCVLEDLETGDEQTTDQKLVALNTPAHDPLDETQFLNNVKFSGSQAEAVQSPGYLVNGHSVGVTSGGSSASALLATDAEKIVDSGTLLDAHSHSEWEDAYSSSLPERPENPGEPVGSLSQGQKMKLEKVEKMVVKFLRLVHRLHKSPEDSVVMKVFHQLLLAAGLPPQAKSFNLDFAKETGLAVEAEENKNGINFSLNVLVIGKSGVGKSATINSIFGEEKARISAFDPGTNSVKVIKGTSEGVHIQVLDTPGLSSSIQDQSFNRKVLQSIKKFTKKFPPDVVLYVDRLDTKIGDLNDLPLLKLITSSLGSSIWSKAIVILTHAASVPPEGPFGDHLSSYDSFAAKTSHSFQQLISNSIGNFGNIEEPNVIPVSLVENCCMRSGVENNNEHPFLGSKGSWRSQILLLCFSMKILSEIDSLLQTKQWNEQVKSSQDAKKQQRWSTEDSGYMEDMLKNDFPGPNEDDSTGLIQHENDSVNGDMLGIRLMEKDYPGVQGQMLCRLSLSRSRRDSTCGLSLDSQFVRQNCKLCVQARLNGEQSGEVSVRLNSSAQPLIAAVAFLPVVRTICRTLSLLLSPRKTEK</sequence>
<evidence type="ECO:0000313" key="19">
    <source>
        <dbReference type="EMBL" id="CAI9118807.1"/>
    </source>
</evidence>
<keyword evidence="2" id="KW-0813">Transport</keyword>
<feature type="compositionally biased region" description="Acidic residues" evidence="17">
    <location>
        <begin position="184"/>
        <end position="201"/>
    </location>
</feature>
<keyword evidence="4" id="KW-0934">Plastid</keyword>
<dbReference type="PANTHER" id="PTHR10903">
    <property type="entry name" value="GTPASE, IMAP FAMILY MEMBER-RELATED"/>
    <property type="match status" value="1"/>
</dbReference>
<keyword evidence="6" id="KW-0479">Metal-binding</keyword>
<dbReference type="GO" id="GO:0016787">
    <property type="term" value="F:hydrolase activity"/>
    <property type="evidence" value="ECO:0007669"/>
    <property type="project" value="UniProtKB-KW"/>
</dbReference>
<reference evidence="19" key="1">
    <citation type="submission" date="2023-03" db="EMBL/GenBank/DDBJ databases">
        <authorList>
            <person name="Julca I."/>
        </authorList>
    </citation>
    <scope>NUCLEOTIDE SEQUENCE</scope>
</reference>
<gene>
    <name evidence="19" type="ORF">OLC1_LOCUS24593</name>
</gene>
<keyword evidence="10" id="KW-0460">Magnesium</keyword>
<dbReference type="GO" id="GO:0005525">
    <property type="term" value="F:GTP binding"/>
    <property type="evidence" value="ECO:0007669"/>
    <property type="project" value="UniProtKB-KW"/>
</dbReference>
<evidence type="ECO:0000256" key="2">
    <source>
        <dbReference type="ARBA" id="ARBA00022448"/>
    </source>
</evidence>
<keyword evidence="13" id="KW-0342">GTP-binding</keyword>
<comment type="subcellular location">
    <subcellularLocation>
        <location evidence="15">Plastid</location>
        <location evidence="15">Chloroplast outer membrane</location>
        <topology evidence="15">Single-pass membrane protein</topology>
    </subcellularLocation>
</comment>
<name>A0AAV1EGC0_OLDCO</name>
<dbReference type="Pfam" id="PF04548">
    <property type="entry name" value="AIG1"/>
    <property type="match status" value="1"/>
</dbReference>
<comment type="cofactor">
    <cofactor evidence="1">
        <name>Mg(2+)</name>
        <dbReference type="ChEBI" id="CHEBI:18420"/>
    </cofactor>
</comment>
<dbReference type="GO" id="GO:0015031">
    <property type="term" value="P:protein transport"/>
    <property type="evidence" value="ECO:0007669"/>
    <property type="project" value="UniProtKB-KW"/>
</dbReference>
<evidence type="ECO:0000256" key="9">
    <source>
        <dbReference type="ARBA" id="ARBA00022805"/>
    </source>
</evidence>
<keyword evidence="14" id="KW-0472">Membrane</keyword>
<keyword evidence="3" id="KW-0150">Chloroplast</keyword>
<dbReference type="Proteomes" id="UP001161247">
    <property type="component" value="Chromosome 9"/>
</dbReference>
<evidence type="ECO:0000256" key="3">
    <source>
        <dbReference type="ARBA" id="ARBA00022528"/>
    </source>
</evidence>
<keyword evidence="12" id="KW-1133">Transmembrane helix</keyword>
<evidence type="ECO:0000256" key="11">
    <source>
        <dbReference type="ARBA" id="ARBA00022927"/>
    </source>
</evidence>
<evidence type="ECO:0000256" key="16">
    <source>
        <dbReference type="ARBA" id="ARBA00023775"/>
    </source>
</evidence>
<dbReference type="InterPro" id="IPR006703">
    <property type="entry name" value="G_AIG1"/>
</dbReference>
<feature type="region of interest" description="Disordered" evidence="17">
    <location>
        <begin position="1"/>
        <end position="30"/>
    </location>
</feature>
<keyword evidence="5" id="KW-0812">Transmembrane</keyword>
<dbReference type="PROSITE" id="PS51720">
    <property type="entry name" value="G_AIG1"/>
    <property type="match status" value="1"/>
</dbReference>
<evidence type="ECO:0000256" key="6">
    <source>
        <dbReference type="ARBA" id="ARBA00022723"/>
    </source>
</evidence>